<keyword evidence="4 8" id="KW-1003">Cell membrane</keyword>
<evidence type="ECO:0000313" key="11">
    <source>
        <dbReference type="Proteomes" id="UP000317421"/>
    </source>
</evidence>
<comment type="subcellular location">
    <subcellularLocation>
        <location evidence="1 8">Cell membrane</location>
        <topology evidence="1 8">Multi-pass membrane protein</topology>
    </subcellularLocation>
</comment>
<keyword evidence="11" id="KW-1185">Reference proteome</keyword>
<name>A0A5C6AKL1_9BACT</name>
<feature type="transmembrane region" description="Helical" evidence="8">
    <location>
        <begin position="271"/>
        <end position="288"/>
    </location>
</feature>
<feature type="transmembrane region" description="Helical" evidence="8">
    <location>
        <begin position="388"/>
        <end position="408"/>
    </location>
</feature>
<dbReference type="PANTHER" id="PTHR30330:SF3">
    <property type="entry name" value="TRANSCRIPTIONAL REGULATOR, LRP FAMILY"/>
    <property type="match status" value="1"/>
</dbReference>
<dbReference type="EMBL" id="SJPR01000001">
    <property type="protein sequence ID" value="TWT99705.1"/>
    <property type="molecule type" value="Genomic_DNA"/>
</dbReference>
<evidence type="ECO:0000256" key="9">
    <source>
        <dbReference type="SAM" id="SignalP"/>
    </source>
</evidence>
<evidence type="ECO:0000256" key="1">
    <source>
        <dbReference type="ARBA" id="ARBA00004651"/>
    </source>
</evidence>
<reference evidence="10 11" key="1">
    <citation type="submission" date="2019-02" db="EMBL/GenBank/DDBJ databases">
        <title>Deep-cultivation of Planctomycetes and their phenomic and genomic characterization uncovers novel biology.</title>
        <authorList>
            <person name="Wiegand S."/>
            <person name="Jogler M."/>
            <person name="Boedeker C."/>
            <person name="Pinto D."/>
            <person name="Vollmers J."/>
            <person name="Rivas-Marin E."/>
            <person name="Kohn T."/>
            <person name="Peeters S.H."/>
            <person name="Heuer A."/>
            <person name="Rast P."/>
            <person name="Oberbeckmann S."/>
            <person name="Bunk B."/>
            <person name="Jeske O."/>
            <person name="Meyerdierks A."/>
            <person name="Storesund J.E."/>
            <person name="Kallscheuer N."/>
            <person name="Luecker S."/>
            <person name="Lage O.M."/>
            <person name="Pohl T."/>
            <person name="Merkel B.J."/>
            <person name="Hornburger P."/>
            <person name="Mueller R.-W."/>
            <person name="Bruemmer F."/>
            <person name="Labrenz M."/>
            <person name="Spormann A.M."/>
            <person name="Op Den Camp H."/>
            <person name="Overmann J."/>
            <person name="Amann R."/>
            <person name="Jetten M.S.M."/>
            <person name="Mascher T."/>
            <person name="Medema M.H."/>
            <person name="Devos D.P."/>
            <person name="Kaster A.-K."/>
            <person name="Ovreas L."/>
            <person name="Rohde M."/>
            <person name="Galperin M.Y."/>
            <person name="Jogler C."/>
        </authorList>
    </citation>
    <scope>NUCLEOTIDE SEQUENCE [LARGE SCALE GENOMIC DNA]</scope>
    <source>
        <strain evidence="10 11">Pla108</strain>
    </source>
</reference>
<evidence type="ECO:0000256" key="4">
    <source>
        <dbReference type="ARBA" id="ARBA00022475"/>
    </source>
</evidence>
<gene>
    <name evidence="10" type="primary">alsT</name>
    <name evidence="10" type="ORF">Pla108_06480</name>
</gene>
<keyword evidence="8" id="KW-0769">Symport</keyword>
<keyword evidence="5 8" id="KW-0812">Transmembrane</keyword>
<evidence type="ECO:0000256" key="2">
    <source>
        <dbReference type="ARBA" id="ARBA00009261"/>
    </source>
</evidence>
<evidence type="ECO:0000313" key="10">
    <source>
        <dbReference type="EMBL" id="TWT99705.1"/>
    </source>
</evidence>
<keyword evidence="3 8" id="KW-0813">Transport</keyword>
<comment type="similarity">
    <text evidence="2 8">Belongs to the alanine or glycine:cation symporter (AGCS) (TC 2.A.25) family.</text>
</comment>
<keyword evidence="6 8" id="KW-1133">Transmembrane helix</keyword>
<feature type="transmembrane region" description="Helical" evidence="8">
    <location>
        <begin position="230"/>
        <end position="251"/>
    </location>
</feature>
<feature type="transmembrane region" description="Helical" evidence="8">
    <location>
        <begin position="300"/>
        <end position="325"/>
    </location>
</feature>
<sequence length="554" mass="59346" precursor="true">MPAPTRALRIACLALAGLLTVTSGALAQEEPAAPAPPAETLPADTTAEAPAEVDATAGWMDSLDAWFGDYLVTPLVTVLFYDFESERWLGTSVPFVVAWLLLGAIYLTLRMGFINVRAFWHAVKVVRGSYDDPDDEGEVTHFQALASALSATVGLGNIAGVAIAVGTGGPGAVFWMILAGLLGMSSKFTECTLGQMYRRVDDQGNVSGGPMRYLSEGLEDLGMAWLGKPLAIFFALLCFGGSLGGGCSFQVSQSMDVVKSQLPWLEGREWVYGAVMVTLVGIVILGGIKRIASTAEKIVPLMCVIYVAAALTILGMNFSAIPAAFGTIFSEAFKWESAFGGFLGVMVVGIKRAVFSNEAGIGSAAIAHSAAKTQYAVREGIVALLEPFIDTVVICTMTGLVIVITGAYDTARFPEHAEIIVADQGATLTSNAFATQISWFPMVLALAASLFAYSTMISWSYYGERCFTYLFGAAASLPYKLIFLCFVFLGAVVTARNVNVFSELMILSMALPNMLGLFLLSKKVKLKLDDYWQAYKMGDFEADIDRKPRLKVRG</sequence>
<feature type="transmembrane region" description="Helical" evidence="8">
    <location>
        <begin position="469"/>
        <end position="494"/>
    </location>
</feature>
<evidence type="ECO:0000256" key="6">
    <source>
        <dbReference type="ARBA" id="ARBA00022989"/>
    </source>
</evidence>
<comment type="caution">
    <text evidence="10">The sequence shown here is derived from an EMBL/GenBank/DDBJ whole genome shotgun (WGS) entry which is preliminary data.</text>
</comment>
<feature type="transmembrane region" description="Helical" evidence="8">
    <location>
        <begin position="500"/>
        <end position="520"/>
    </location>
</feature>
<evidence type="ECO:0000256" key="8">
    <source>
        <dbReference type="RuleBase" id="RU363064"/>
    </source>
</evidence>
<evidence type="ECO:0000256" key="3">
    <source>
        <dbReference type="ARBA" id="ARBA00022448"/>
    </source>
</evidence>
<dbReference type="InterPro" id="IPR001463">
    <property type="entry name" value="Na/Ala_symport"/>
</dbReference>
<dbReference type="OrthoDB" id="9804874at2"/>
<evidence type="ECO:0000256" key="7">
    <source>
        <dbReference type="ARBA" id="ARBA00023136"/>
    </source>
</evidence>
<dbReference type="GO" id="GO:0005283">
    <property type="term" value="F:amino acid:sodium symporter activity"/>
    <property type="evidence" value="ECO:0007669"/>
    <property type="project" value="InterPro"/>
</dbReference>
<feature type="chain" id="PRO_5022863347" evidence="9">
    <location>
        <begin position="28"/>
        <end position="554"/>
    </location>
</feature>
<protein>
    <submittedName>
        <fullName evidence="10">Amino-acid carrier protein AlsT</fullName>
    </submittedName>
</protein>
<proteinExistence type="inferred from homology"/>
<feature type="transmembrane region" description="Helical" evidence="8">
    <location>
        <begin position="88"/>
        <end position="109"/>
    </location>
</feature>
<dbReference type="GO" id="GO:0005886">
    <property type="term" value="C:plasma membrane"/>
    <property type="evidence" value="ECO:0007669"/>
    <property type="project" value="UniProtKB-SubCell"/>
</dbReference>
<feature type="signal peptide" evidence="9">
    <location>
        <begin position="1"/>
        <end position="27"/>
    </location>
</feature>
<dbReference type="Pfam" id="PF01235">
    <property type="entry name" value="Na_Ala_symp"/>
    <property type="match status" value="1"/>
</dbReference>
<dbReference type="RefSeq" id="WP_146442890.1">
    <property type="nucleotide sequence ID" value="NZ_SJPR01000001.1"/>
</dbReference>
<accession>A0A5C6AKL1</accession>
<keyword evidence="7 8" id="KW-0472">Membrane</keyword>
<feature type="transmembrane region" description="Helical" evidence="8">
    <location>
        <begin position="439"/>
        <end position="462"/>
    </location>
</feature>
<dbReference type="Proteomes" id="UP000317421">
    <property type="component" value="Unassembled WGS sequence"/>
</dbReference>
<evidence type="ECO:0000256" key="5">
    <source>
        <dbReference type="ARBA" id="ARBA00022692"/>
    </source>
</evidence>
<dbReference type="AlphaFoldDB" id="A0A5C6AKL1"/>
<dbReference type="NCBIfam" id="TIGR00835">
    <property type="entry name" value="agcS"/>
    <property type="match status" value="1"/>
</dbReference>
<dbReference type="PANTHER" id="PTHR30330">
    <property type="entry name" value="AGSS FAMILY TRANSPORTER, SODIUM-ALANINE"/>
    <property type="match status" value="1"/>
</dbReference>
<organism evidence="10 11">
    <name type="scientific">Botrimarina colliarenosi</name>
    <dbReference type="NCBI Taxonomy" id="2528001"/>
    <lineage>
        <taxon>Bacteria</taxon>
        <taxon>Pseudomonadati</taxon>
        <taxon>Planctomycetota</taxon>
        <taxon>Planctomycetia</taxon>
        <taxon>Pirellulales</taxon>
        <taxon>Lacipirellulaceae</taxon>
        <taxon>Botrimarina</taxon>
    </lineage>
</organism>
<dbReference type="Gene3D" id="1.20.1740.10">
    <property type="entry name" value="Amino acid/polyamine transporter I"/>
    <property type="match status" value="1"/>
</dbReference>
<keyword evidence="9" id="KW-0732">Signal</keyword>
<dbReference type="PRINTS" id="PR00175">
    <property type="entry name" value="NAALASMPORT"/>
</dbReference>